<feature type="transmembrane region" description="Helical" evidence="7">
    <location>
        <begin position="773"/>
        <end position="796"/>
    </location>
</feature>
<evidence type="ECO:0000259" key="8">
    <source>
        <dbReference type="Pfam" id="PF02687"/>
    </source>
</evidence>
<dbReference type="Proteomes" id="UP001529340">
    <property type="component" value="Unassembled WGS sequence"/>
</dbReference>
<evidence type="ECO:0000256" key="3">
    <source>
        <dbReference type="ARBA" id="ARBA00022692"/>
    </source>
</evidence>
<reference evidence="10 11" key="3">
    <citation type="submission" date="2023-06" db="EMBL/GenBank/DDBJ databases">
        <authorList>
            <person name="Zeman M."/>
            <person name="Kubasova T."/>
            <person name="Jahodarova E."/>
            <person name="Nykrynova M."/>
            <person name="Rychlik I."/>
        </authorList>
    </citation>
    <scope>NUCLEOTIDE SEQUENCE [LARGE SCALE GENOMIC DNA]</scope>
    <source>
        <strain evidence="10 11">ET39</strain>
    </source>
</reference>
<comment type="subcellular location">
    <subcellularLocation>
        <location evidence="1">Cell membrane</location>
        <topology evidence="1">Multi-pass membrane protein</topology>
    </subcellularLocation>
</comment>
<reference evidence="10 11" key="2">
    <citation type="submission" date="2023-06" db="EMBL/GenBank/DDBJ databases">
        <title>Identification and characterization of horizontal gene transfer across gut microbiota members of farm animals based on homology search.</title>
        <authorList>
            <person name="Schwarzerova J."/>
            <person name="Nykrynova M."/>
            <person name="Jureckova K."/>
            <person name="Cejkova D."/>
            <person name="Rychlik I."/>
        </authorList>
    </citation>
    <scope>NUCLEOTIDE SEQUENCE [LARGE SCALE GENOMIC DNA]</scope>
    <source>
        <strain evidence="10 11">ET39</strain>
    </source>
</reference>
<name>A0ABT7UC62_9FIRM</name>
<evidence type="ECO:0000313" key="10">
    <source>
        <dbReference type="EMBL" id="MDM8157232.1"/>
    </source>
</evidence>
<protein>
    <submittedName>
        <fullName evidence="10">ABC transporter permease</fullName>
    </submittedName>
</protein>
<feature type="transmembrane region" description="Helical" evidence="7">
    <location>
        <begin position="324"/>
        <end position="356"/>
    </location>
</feature>
<evidence type="ECO:0000256" key="4">
    <source>
        <dbReference type="ARBA" id="ARBA00022989"/>
    </source>
</evidence>
<proteinExistence type="inferred from homology"/>
<organism evidence="10 11">
    <name type="scientific">Amedibacillus dolichus</name>
    <dbReference type="NCBI Taxonomy" id="31971"/>
    <lineage>
        <taxon>Bacteria</taxon>
        <taxon>Bacillati</taxon>
        <taxon>Bacillota</taxon>
        <taxon>Erysipelotrichia</taxon>
        <taxon>Erysipelotrichales</taxon>
        <taxon>Erysipelotrichaceae</taxon>
        <taxon>Amedibacillus</taxon>
    </lineage>
</organism>
<evidence type="ECO:0000259" key="9">
    <source>
        <dbReference type="Pfam" id="PF12704"/>
    </source>
</evidence>
<dbReference type="InterPro" id="IPR050250">
    <property type="entry name" value="Macrolide_Exporter_MacB"/>
</dbReference>
<feature type="transmembrane region" description="Helical" evidence="7">
    <location>
        <begin position="376"/>
        <end position="394"/>
    </location>
</feature>
<accession>A0ABT7UC62</accession>
<feature type="transmembrane region" description="Helical" evidence="7">
    <location>
        <begin position="451"/>
        <end position="474"/>
    </location>
</feature>
<evidence type="ECO:0000256" key="2">
    <source>
        <dbReference type="ARBA" id="ARBA00022475"/>
    </source>
</evidence>
<dbReference type="PANTHER" id="PTHR30572">
    <property type="entry name" value="MEMBRANE COMPONENT OF TRANSPORTER-RELATED"/>
    <property type="match status" value="1"/>
</dbReference>
<keyword evidence="5 7" id="KW-0472">Membrane</keyword>
<dbReference type="RefSeq" id="WP_289607695.1">
    <property type="nucleotide sequence ID" value="NZ_JAUDCG010000022.1"/>
</dbReference>
<evidence type="ECO:0000256" key="1">
    <source>
        <dbReference type="ARBA" id="ARBA00004651"/>
    </source>
</evidence>
<feature type="transmembrane region" description="Helical" evidence="7">
    <location>
        <begin position="711"/>
        <end position="735"/>
    </location>
</feature>
<evidence type="ECO:0000313" key="11">
    <source>
        <dbReference type="Proteomes" id="UP001529340"/>
    </source>
</evidence>
<dbReference type="EMBL" id="JAUDCG010000022">
    <property type="protein sequence ID" value="MDM8157232.1"/>
    <property type="molecule type" value="Genomic_DNA"/>
</dbReference>
<feature type="domain" description="ABC3 transporter permease C-terminal" evidence="8">
    <location>
        <begin position="721"/>
        <end position="837"/>
    </location>
</feature>
<feature type="domain" description="ABC3 transporter permease C-terminal" evidence="8">
    <location>
        <begin position="282"/>
        <end position="404"/>
    </location>
</feature>
<sequence length="847" mass="93208">MKLLARLTLRSLIQNRWRSLATMIAITLSTLMLVSVTTLASSTMDALKQREIDTGGNWHTLYQGVAGDKVAQIEADERTAASAVTQGVGYLQEETIHHNRRPYYYLTAVDAKGFSLRPYPLTAGRYPTSSREVLIPSSLAEIASFDRSVGDTLTANAGSRIDDASGDPLFQNASYDASGEHFEKGQERTFTIVGIYDDTYMSNNASAGFDLVCGLDAFTPDATYDIYVQDTQVDASLYAHAQQLCADSGCDSVTHNSYLLLYEGVAGDTGLVTMLKLLTVTVCTIVLISSIIVIHNSFAISLSQRARYLGMLASVGATRRQKQLSVFLEALFLAIPSILLGTAAALGATAFAMHFINALLQDFAIHLQLTLSVDPRLLAVTVLIAFAAVWISAWRPARHAGTISAISAIRQSADITLPQRHSRNNPLVWRLFGYPAVLGLKNQKRFRSRHYAVLCSLVLSFALFVSIFALSSYLERSVQMVSEQLPFDVEVVYNKGSAQQLQESDALLQLPQADARMRMQRISLSLDDVALFTDELIAWQQQQGSMGLGAYVLSLDDASFSTLCRENGIDPSRSDAPIAFAVNVGSEQTSSAAHTYRQITFLKEDTHAVSLMNYDEQEISLSVAALLTTPYGLDAYGGSSLDSIAFYVSEATMTQICEQLVLTPSVELFYTSSDTAALTDTIEQYVRQHPDMEPYISIHSIEEGLSQTASLLLLVRLLLYAFLLLISIVALTNVCNTLSSSYALRAQENAMLFSIGMDKRQFRSMLTFEALSYAFKGAFYGLLLALPLCYLIYQILGMKFTFAFYVPLMPILIAIAALFLLTLFMLLYHLSLSRKGNIIETIRQESI</sequence>
<keyword evidence="2" id="KW-1003">Cell membrane</keyword>
<reference evidence="11" key="1">
    <citation type="submission" date="2023-06" db="EMBL/GenBank/DDBJ databases">
        <title>Identification and characterization of horizontal gene transfer across gut microbiota members of farm animals based on homology search.</title>
        <authorList>
            <person name="Zeman M."/>
            <person name="Kubasova T."/>
            <person name="Jahodarova E."/>
            <person name="Nykrynova M."/>
            <person name="Rychlik I."/>
        </authorList>
    </citation>
    <scope>NUCLEOTIDE SEQUENCE [LARGE SCALE GENOMIC DNA]</scope>
    <source>
        <strain evidence="11">ET39</strain>
    </source>
</reference>
<dbReference type="InterPro" id="IPR003838">
    <property type="entry name" value="ABC3_permease_C"/>
</dbReference>
<feature type="transmembrane region" description="Helical" evidence="7">
    <location>
        <begin position="20"/>
        <end position="40"/>
    </location>
</feature>
<evidence type="ECO:0000256" key="5">
    <source>
        <dbReference type="ARBA" id="ARBA00023136"/>
    </source>
</evidence>
<dbReference type="Pfam" id="PF02687">
    <property type="entry name" value="FtsX"/>
    <property type="match status" value="2"/>
</dbReference>
<evidence type="ECO:0000256" key="6">
    <source>
        <dbReference type="ARBA" id="ARBA00038076"/>
    </source>
</evidence>
<keyword evidence="4 7" id="KW-1133">Transmembrane helix</keyword>
<keyword evidence="11" id="KW-1185">Reference proteome</keyword>
<comment type="similarity">
    <text evidence="6">Belongs to the ABC-4 integral membrane protein family.</text>
</comment>
<feature type="transmembrane region" description="Helical" evidence="7">
    <location>
        <begin position="277"/>
        <end position="303"/>
    </location>
</feature>
<comment type="caution">
    <text evidence="10">The sequence shown here is derived from an EMBL/GenBank/DDBJ whole genome shotgun (WGS) entry which is preliminary data.</text>
</comment>
<dbReference type="PANTHER" id="PTHR30572:SF4">
    <property type="entry name" value="ABC TRANSPORTER PERMEASE YTRF"/>
    <property type="match status" value="1"/>
</dbReference>
<dbReference type="InterPro" id="IPR025857">
    <property type="entry name" value="MacB_PCD"/>
</dbReference>
<dbReference type="Pfam" id="PF12704">
    <property type="entry name" value="MacB_PCD"/>
    <property type="match status" value="1"/>
</dbReference>
<gene>
    <name evidence="10" type="ORF">QUV96_06210</name>
</gene>
<evidence type="ECO:0000256" key="7">
    <source>
        <dbReference type="SAM" id="Phobius"/>
    </source>
</evidence>
<keyword evidence="3 7" id="KW-0812">Transmembrane</keyword>
<feature type="transmembrane region" description="Helical" evidence="7">
    <location>
        <begin position="802"/>
        <end position="828"/>
    </location>
</feature>
<feature type="domain" description="MacB-like periplasmic core" evidence="9">
    <location>
        <begin position="19"/>
        <end position="227"/>
    </location>
</feature>